<sequence length="174" mass="19401">MPVLIVLQMKNEMLKAINILHGEECWSCVAGKGTGSIFSLQFGDRVPRVRALNNPHLTEEEKNFDSDMSIMVWSSWNLKRQGAIICNSESNNANDGPMVQGLKELIGKKVESIHAEDPTEQIALSFEGGYDLKIFCDGFQTYGSDSENYTLFLPEVSYSATTDGNIEREGRTSR</sequence>
<comment type="caution">
    <text evidence="1">The sequence shown here is derived from an EMBL/GenBank/DDBJ whole genome shotgun (WGS) entry which is preliminary data.</text>
</comment>
<accession>A0ABU1ANJ1</accession>
<name>A0ABU1ANJ1_9BACT</name>
<organism evidence="1 2">
    <name type="scientific">Thalassobacterium sedimentorum</name>
    <dbReference type="NCBI Taxonomy" id="3041258"/>
    <lineage>
        <taxon>Bacteria</taxon>
        <taxon>Pseudomonadati</taxon>
        <taxon>Verrucomicrobiota</taxon>
        <taxon>Opitutia</taxon>
        <taxon>Puniceicoccales</taxon>
        <taxon>Coraliomargaritaceae</taxon>
        <taxon>Thalassobacterium</taxon>
    </lineage>
</organism>
<gene>
    <name evidence="1" type="ORF">QEH59_18210</name>
</gene>
<evidence type="ECO:0000313" key="2">
    <source>
        <dbReference type="Proteomes" id="UP001243717"/>
    </source>
</evidence>
<dbReference type="Proteomes" id="UP001243717">
    <property type="component" value="Unassembled WGS sequence"/>
</dbReference>
<dbReference type="EMBL" id="JARXIC010000073">
    <property type="protein sequence ID" value="MDQ8196370.1"/>
    <property type="molecule type" value="Genomic_DNA"/>
</dbReference>
<reference evidence="1 2" key="1">
    <citation type="submission" date="2023-04" db="EMBL/GenBank/DDBJ databases">
        <title>A novel bacteria isolated from coastal sediment.</title>
        <authorList>
            <person name="Liu X.-J."/>
            <person name="Du Z.-J."/>
        </authorList>
    </citation>
    <scope>NUCLEOTIDE SEQUENCE [LARGE SCALE GENOMIC DNA]</scope>
    <source>
        <strain evidence="1 2">SDUM461004</strain>
    </source>
</reference>
<evidence type="ECO:0000313" key="1">
    <source>
        <dbReference type="EMBL" id="MDQ8196370.1"/>
    </source>
</evidence>
<protein>
    <submittedName>
        <fullName evidence="1">Uncharacterized protein</fullName>
    </submittedName>
</protein>
<keyword evidence="2" id="KW-1185">Reference proteome</keyword>
<proteinExistence type="predicted"/>